<accession>A0A239W7N6</accession>
<dbReference type="eggNOG" id="COG3463">
    <property type="taxonomic scope" value="Bacteria"/>
</dbReference>
<dbReference type="EMBL" id="LT906441">
    <property type="protein sequence ID" value="SNV30040.1"/>
    <property type="molecule type" value="Genomic_DNA"/>
</dbReference>
<dbReference type="AlphaFoldDB" id="A0A239W7N6"/>
<feature type="transmembrane region" description="Helical" evidence="1">
    <location>
        <begin position="287"/>
        <end position="309"/>
    </location>
</feature>
<dbReference type="KEGG" id="cgrn:4412665_00362"/>
<organism evidence="2 3">
    <name type="scientific">Cutibacterium granulosum</name>
    <dbReference type="NCBI Taxonomy" id="33011"/>
    <lineage>
        <taxon>Bacteria</taxon>
        <taxon>Bacillati</taxon>
        <taxon>Actinomycetota</taxon>
        <taxon>Actinomycetes</taxon>
        <taxon>Propionibacteriales</taxon>
        <taxon>Propionibacteriaceae</taxon>
        <taxon>Cutibacterium</taxon>
    </lineage>
</organism>
<dbReference type="Pfam" id="PF09852">
    <property type="entry name" value="DUF2079"/>
    <property type="match status" value="1"/>
</dbReference>
<name>A0A239W7N6_9ACTN</name>
<feature type="transmembrane region" description="Helical" evidence="1">
    <location>
        <begin position="174"/>
        <end position="193"/>
    </location>
</feature>
<feature type="transmembrane region" description="Helical" evidence="1">
    <location>
        <begin position="247"/>
        <end position="275"/>
    </location>
</feature>
<reference evidence="2 3" key="1">
    <citation type="submission" date="2017-06" db="EMBL/GenBank/DDBJ databases">
        <authorList>
            <consortium name="Pathogen Informatics"/>
        </authorList>
    </citation>
    <scope>NUCLEOTIDE SEQUENCE [LARGE SCALE GENOMIC DNA]</scope>
    <source>
        <strain evidence="2 3">NCTC11865</strain>
    </source>
</reference>
<gene>
    <name evidence="2" type="ORF">SAMEA4412665_00362</name>
</gene>
<proteinExistence type="predicted"/>
<evidence type="ECO:0000313" key="2">
    <source>
        <dbReference type="EMBL" id="SNV30040.1"/>
    </source>
</evidence>
<feature type="transmembrane region" description="Helical" evidence="1">
    <location>
        <begin position="397"/>
        <end position="416"/>
    </location>
</feature>
<feature type="transmembrane region" description="Helical" evidence="1">
    <location>
        <begin position="200"/>
        <end position="215"/>
    </location>
</feature>
<feature type="transmembrane region" description="Helical" evidence="1">
    <location>
        <begin position="358"/>
        <end position="377"/>
    </location>
</feature>
<evidence type="ECO:0000313" key="3">
    <source>
        <dbReference type="Proteomes" id="UP000215332"/>
    </source>
</evidence>
<protein>
    <submittedName>
        <fullName evidence="2">Predicted membrane protein</fullName>
    </submittedName>
</protein>
<keyword evidence="1" id="KW-0472">Membrane</keyword>
<keyword evidence="1" id="KW-1133">Transmembrane helix</keyword>
<feature type="transmembrane region" description="Helical" evidence="1">
    <location>
        <begin position="91"/>
        <end position="110"/>
    </location>
</feature>
<sequence>MPSCDVSYALTGKILPRGSWAHGPTRITHLHFCQPPGVQSHHNHARHSRDESHMVMLHRHRPASPAQTDQQASAIPISTGGTGASTTITRIVDVSIVIIVTLCYSTYALIRHTVFRSAGYDLGIFDQAVRNYAHFHLPYSPLKGVSFNLLGDHFHPLLMVFAPLYWIWDDPRMLLVGQAIVVALSLPLLTRIAERRMHPIAARIFTVLIAFSWPMQGLIDFNFHEICMAIPLVCLAYDALDRRSFTPFIVACVLLLGVREDLGTVVALLGLVWAWEVWRTTHDHRQALRGVYMFLGGIVAFVVITRLVIPSLAPDGTFAYWDYPDFGSSLSDMLAMIVQHPLKSLGIAFGNSYKRQTLLLLVEPFFFLCLGSVRWLPCLPILLSRMWSNRPLLWMGMFHYNAIEFVIFAIAAVTVVGRVSKNWRKAVVAVLLVSITYSYRIAHLEGEWTEPFRQLPQDVRTIKNNPRIDAINEMLAAVPENTCVTADDRVAPHLTSTNRVTVPGAPTPRTDLVILDMTQADTGNGLSKPSDALKDYEDQGYQRIADKENYILLSTSNVVPDKKLCGPTAP</sequence>
<evidence type="ECO:0000256" key="1">
    <source>
        <dbReference type="SAM" id="Phobius"/>
    </source>
</evidence>
<dbReference type="Proteomes" id="UP000215332">
    <property type="component" value="Chromosome 1"/>
</dbReference>
<dbReference type="InterPro" id="IPR018650">
    <property type="entry name" value="STSV1_Orf64"/>
</dbReference>
<keyword evidence="1" id="KW-0812">Transmembrane</keyword>